<evidence type="ECO:0000313" key="3">
    <source>
        <dbReference type="EMBL" id="PSB37508.1"/>
    </source>
</evidence>
<dbReference type="Gene3D" id="3.40.50.2000">
    <property type="entry name" value="Glycogen Phosphorylase B"/>
    <property type="match status" value="2"/>
</dbReference>
<comment type="caution">
    <text evidence="3">The sequence shown here is derived from an EMBL/GenBank/DDBJ whole genome shotgun (WGS) entry which is preliminary data.</text>
</comment>
<dbReference type="RefSeq" id="WP_106220799.1">
    <property type="nucleotide sequence ID" value="NZ_PVWP01000005.1"/>
</dbReference>
<evidence type="ECO:0000256" key="1">
    <source>
        <dbReference type="ARBA" id="ARBA00022679"/>
    </source>
</evidence>
<protein>
    <recommendedName>
        <fullName evidence="2">Glycosyl transferase family 1 domain-containing protein</fullName>
    </recommendedName>
</protein>
<dbReference type="Pfam" id="PF00534">
    <property type="entry name" value="Glycos_transf_1"/>
    <property type="match status" value="1"/>
</dbReference>
<reference evidence="3 4" key="2">
    <citation type="submission" date="2018-03" db="EMBL/GenBank/DDBJ databases">
        <title>The ancient ancestry and fast evolution of plastids.</title>
        <authorList>
            <person name="Moore K.R."/>
            <person name="Magnabosco C."/>
            <person name="Momper L."/>
            <person name="Gold D.A."/>
            <person name="Bosak T."/>
            <person name="Fournier G.P."/>
        </authorList>
    </citation>
    <scope>NUCLEOTIDE SEQUENCE [LARGE SCALE GENOMIC DNA]</scope>
    <source>
        <strain evidence="3 4">CCALA 015</strain>
    </source>
</reference>
<dbReference type="CDD" id="cd03801">
    <property type="entry name" value="GT4_PimA-like"/>
    <property type="match status" value="1"/>
</dbReference>
<dbReference type="PANTHER" id="PTHR46401">
    <property type="entry name" value="GLYCOSYLTRANSFERASE WBBK-RELATED"/>
    <property type="match status" value="1"/>
</dbReference>
<reference evidence="3 4" key="1">
    <citation type="submission" date="2018-02" db="EMBL/GenBank/DDBJ databases">
        <authorList>
            <person name="Moore K."/>
            <person name="Momper L."/>
        </authorList>
    </citation>
    <scope>NUCLEOTIDE SEQUENCE [LARGE SCALE GENOMIC DNA]</scope>
    <source>
        <strain evidence="3 4">CCALA 015</strain>
    </source>
</reference>
<keyword evidence="1" id="KW-0808">Transferase</keyword>
<dbReference type="Proteomes" id="UP000238218">
    <property type="component" value="Unassembled WGS sequence"/>
</dbReference>
<dbReference type="SUPFAM" id="SSF53756">
    <property type="entry name" value="UDP-Glycosyltransferase/glycogen phosphorylase"/>
    <property type="match status" value="1"/>
</dbReference>
<keyword evidence="4" id="KW-1185">Reference proteome</keyword>
<organism evidence="3 4">
    <name type="scientific">Aphanothece cf. minutissima CCALA 015</name>
    <dbReference type="NCBI Taxonomy" id="2107695"/>
    <lineage>
        <taxon>Bacteria</taxon>
        <taxon>Bacillati</taxon>
        <taxon>Cyanobacteriota</taxon>
        <taxon>Cyanophyceae</taxon>
        <taxon>Oscillatoriophycideae</taxon>
        <taxon>Chroococcales</taxon>
        <taxon>Aphanothecaceae</taxon>
        <taxon>Aphanothece</taxon>
    </lineage>
</organism>
<gene>
    <name evidence="3" type="ORF">C7B81_08270</name>
</gene>
<name>A0ABX5F7A7_9CHRO</name>
<dbReference type="EMBL" id="PVWP01000005">
    <property type="protein sequence ID" value="PSB37508.1"/>
    <property type="molecule type" value="Genomic_DNA"/>
</dbReference>
<dbReference type="PANTHER" id="PTHR46401:SF2">
    <property type="entry name" value="GLYCOSYLTRANSFERASE WBBK-RELATED"/>
    <property type="match status" value="1"/>
</dbReference>
<proteinExistence type="predicted"/>
<evidence type="ECO:0000313" key="4">
    <source>
        <dbReference type="Proteomes" id="UP000238218"/>
    </source>
</evidence>
<feature type="domain" description="Glycosyl transferase family 1" evidence="2">
    <location>
        <begin position="204"/>
        <end position="363"/>
    </location>
</feature>
<dbReference type="InterPro" id="IPR001296">
    <property type="entry name" value="Glyco_trans_1"/>
</dbReference>
<evidence type="ECO:0000259" key="2">
    <source>
        <dbReference type="Pfam" id="PF00534"/>
    </source>
</evidence>
<accession>A0ABX5F7A7</accession>
<sequence length="395" mass="44054">MKILFLLCDNPFKPSCGLGVSVKEIIEGLAKADPSIRIQVLDLRWNNGDQKVTDQIEVFACGYREGLGRDFIMQTLMNAPTQIVHAIKNLSRPDIIHMQDWTSIPVGNALASYWGGDIKSVYTTQLSYSLLMEDLKRETIAPPPVERSIVAEIERLERECIQASDMAIFLNRSDQLRLDGPPHSQVIPHGIHLGDVQAIPFEEKKLPGKNATKLLYFGRIDTMKNVGRLLDVRLPSGVDLIVMGGQDGSNPELYQRLENLSRQRDNLHRIPFTSGHDKFNFIRAADAVIFPSIHEPFGLVGIETLACGTPLIASFVGGMNEYLTEACAIRMDGLGAESIEKAIHQFMAMSESSKAAMIRNGRKVCENFPWHDSIERHHQLYRGLVHGGVRDDVSA</sequence>